<dbReference type="AlphaFoldDB" id="A0A1M2VW01"/>
<feature type="region of interest" description="Disordered" evidence="1">
    <location>
        <begin position="376"/>
        <end position="464"/>
    </location>
</feature>
<dbReference type="Proteomes" id="UP000184267">
    <property type="component" value="Unassembled WGS sequence"/>
</dbReference>
<comment type="caution">
    <text evidence="2">The sequence shown here is derived from an EMBL/GenBank/DDBJ whole genome shotgun (WGS) entry which is preliminary data.</text>
</comment>
<gene>
    <name evidence="2" type="ORF">TRAPUB_11650</name>
</gene>
<sequence>MDPTVQDALSHWKKTPLRPTDIPYEDAILSLKSDNPLVEARMQSGSRWTLFQPGSAHPAVFSYAGIFSCADDYETGNFVLDKNRPPAGLPLDRVERFANYKCHYAYSMDTVIDNSLFKLQFDLEEYIQGCPGFNPGNAPRREYQSGNNPDYTQRYWIRSPMFINVGDGCARQPPRVDLHPWVLEAGRRSRWYTVNPDRPSVLSLEHGRLRDIRKSSPAALYKGDVVLFTFTASFTVGRGWATQLVPVELVRVLSGGVSSSSVDYSIPVVDRAVRPSLVDGEAITSVNVAVMPSTPSHAQSSAASANVASPSPALDALPAQHDEDDDTYGSMSAHAPHETTATSVEEDTTTPMDVDLSVGSGRMLSLSLSDLVDEDDVLHDSGDESSDFRYVPSDGSDPARSSRNDPLSSDSAASLSTVSDASSAGSKRKRDVASHAQSDDDVGGHHSRASPARRLRKSTTRGRR</sequence>
<reference evidence="2 3" key="1">
    <citation type="submission" date="2016-10" db="EMBL/GenBank/DDBJ databases">
        <title>Genome sequence of the basidiomycete white-rot fungus Trametes pubescens.</title>
        <authorList>
            <person name="Makela M.R."/>
            <person name="Granchi Z."/>
            <person name="Peng M."/>
            <person name="De Vries R.P."/>
            <person name="Grigoriev I."/>
            <person name="Riley R."/>
            <person name="Hilden K."/>
        </authorList>
    </citation>
    <scope>NUCLEOTIDE SEQUENCE [LARGE SCALE GENOMIC DNA]</scope>
    <source>
        <strain evidence="2 3">FBCC735</strain>
    </source>
</reference>
<proteinExistence type="predicted"/>
<dbReference type="STRING" id="154538.A0A1M2VW01"/>
<organism evidence="2 3">
    <name type="scientific">Trametes pubescens</name>
    <name type="common">White-rot fungus</name>
    <dbReference type="NCBI Taxonomy" id="154538"/>
    <lineage>
        <taxon>Eukaryota</taxon>
        <taxon>Fungi</taxon>
        <taxon>Dikarya</taxon>
        <taxon>Basidiomycota</taxon>
        <taxon>Agaricomycotina</taxon>
        <taxon>Agaricomycetes</taxon>
        <taxon>Polyporales</taxon>
        <taxon>Polyporaceae</taxon>
        <taxon>Trametes</taxon>
    </lineage>
</organism>
<keyword evidence="3" id="KW-1185">Reference proteome</keyword>
<feature type="compositionally biased region" description="Low complexity" evidence="1">
    <location>
        <begin position="294"/>
        <end position="319"/>
    </location>
</feature>
<evidence type="ECO:0000256" key="1">
    <source>
        <dbReference type="SAM" id="MobiDB-lite"/>
    </source>
</evidence>
<feature type="compositionally biased region" description="Basic residues" evidence="1">
    <location>
        <begin position="445"/>
        <end position="464"/>
    </location>
</feature>
<dbReference type="OMA" id="NAPRREY"/>
<evidence type="ECO:0000313" key="3">
    <source>
        <dbReference type="Proteomes" id="UP000184267"/>
    </source>
</evidence>
<dbReference type="EMBL" id="MNAD01000574">
    <property type="protein sequence ID" value="OJT11789.1"/>
    <property type="molecule type" value="Genomic_DNA"/>
</dbReference>
<evidence type="ECO:0000313" key="2">
    <source>
        <dbReference type="EMBL" id="OJT11789.1"/>
    </source>
</evidence>
<feature type="compositionally biased region" description="Low complexity" evidence="1">
    <location>
        <begin position="408"/>
        <end position="425"/>
    </location>
</feature>
<protein>
    <submittedName>
        <fullName evidence="2">Uncharacterized protein</fullName>
    </submittedName>
</protein>
<feature type="region of interest" description="Disordered" evidence="1">
    <location>
        <begin position="294"/>
        <end position="356"/>
    </location>
</feature>
<accession>A0A1M2VW01</accession>
<dbReference type="OrthoDB" id="2749284at2759"/>
<name>A0A1M2VW01_TRAPU</name>